<accession>A0A8H6BY24</accession>
<feature type="compositionally biased region" description="Acidic residues" evidence="1">
    <location>
        <begin position="65"/>
        <end position="91"/>
    </location>
</feature>
<organism evidence="2 3">
    <name type="scientific">Candida albicans</name>
    <name type="common">Yeast</name>
    <dbReference type="NCBI Taxonomy" id="5476"/>
    <lineage>
        <taxon>Eukaryota</taxon>
        <taxon>Fungi</taxon>
        <taxon>Dikarya</taxon>
        <taxon>Ascomycota</taxon>
        <taxon>Saccharomycotina</taxon>
        <taxon>Pichiomycetes</taxon>
        <taxon>Debaryomycetaceae</taxon>
        <taxon>Candida/Lodderomyces clade</taxon>
        <taxon>Candida</taxon>
    </lineage>
</organism>
<feature type="region of interest" description="Disordered" evidence="1">
    <location>
        <begin position="486"/>
        <end position="618"/>
    </location>
</feature>
<evidence type="ECO:0000313" key="2">
    <source>
        <dbReference type="EMBL" id="KAF6065246.1"/>
    </source>
</evidence>
<feature type="region of interest" description="Disordered" evidence="1">
    <location>
        <begin position="444"/>
        <end position="473"/>
    </location>
</feature>
<protein>
    <submittedName>
        <fullName evidence="2">Uncharacterized protein</fullName>
    </submittedName>
</protein>
<dbReference type="Proteomes" id="UP000536275">
    <property type="component" value="Unassembled WGS sequence"/>
</dbReference>
<feature type="region of interest" description="Disordered" evidence="1">
    <location>
        <begin position="213"/>
        <end position="283"/>
    </location>
</feature>
<evidence type="ECO:0000313" key="3">
    <source>
        <dbReference type="Proteomes" id="UP000536275"/>
    </source>
</evidence>
<reference evidence="2 3" key="1">
    <citation type="submission" date="2020-03" db="EMBL/GenBank/DDBJ databases">
        <title>FDA dAtabase for Regulatory Grade micrObial Sequences (FDA-ARGOS): Supporting development and validation of Infectious Disease Dx tests.</title>
        <authorList>
            <person name="Campos J."/>
            <person name="Goldberg B."/>
            <person name="Tallon L."/>
            <person name="Sadzewicz L."/>
            <person name="Vavikolanu K."/>
            <person name="Mehta A."/>
            <person name="Aluvathingal J."/>
            <person name="Nadendla S."/>
            <person name="Nandy P."/>
            <person name="Geyer C."/>
            <person name="Yan Y."/>
            <person name="Sichtig H."/>
        </authorList>
    </citation>
    <scope>NUCLEOTIDE SEQUENCE [LARGE SCALE GENOMIC DNA]</scope>
    <source>
        <strain evidence="2 3">FDAARGOS_656</strain>
    </source>
</reference>
<gene>
    <name evidence="2" type="ORF">FOB64_005003</name>
</gene>
<sequence length="702" mass="80845">MGFPHKKGNNNAIQTNYRRRYNSKGFRSNRPQNSHRSEPRTSSGRDRRGYRRYYHQQPSRYAYVEEPDSEIDPTEEDEEDEIINNEEYDEVPLEYYDDEEADFDEEGFDGEDFDEEDFDEDIYYDSEEQPLEYYEEDFSDGNDDTIEDLPIYFYNEDGADADDVEIAYVDSDGNEFIIDNEDLEEAILDEAILEELEANGRVHDLNNEIVEYYDENDGLSSSDSESSSESDLEIDSLNDSSDSSDSSDDSDSSESDSSDDGDSSDSSDDSGVESLDSDVEQEIKDDLLLELIRREFEEELVSSDELTSEDESSDLGSEPEYFEVDTEDEENSEDEGITIYKSLVLPEDIDDEDVVFYDDLGEESDNETTDNTKLLANDSDDEFQVVDLTEDLENSSDYKLEEIDANTYKLNVRFPSLVKDELKIDFLKNENELVIRGKLNLNDADIDEEVDEVSENEEEEEDSDADSFVEELKEKDNNKRAKLAAILAELEKEQPEEDSEEDEDFASPNEEDGEDNEEEEEEEEEEFSGDEDTFIEQIKEDLKSARASRKERIGKILADFKSQEENYNEESDNDFDANEWKGVESEGENQSSDDSEESSSDEDEEIQEDEEELAKQYKNQEVHFEKHFQFDKVIKFNKIQARFVGEDELELIIPNENKTVDDGNCVSIDVEPLQDDDSSITDEIDNTVAIPSLKEVEDVIME</sequence>
<evidence type="ECO:0000256" key="1">
    <source>
        <dbReference type="SAM" id="MobiDB-lite"/>
    </source>
</evidence>
<feature type="compositionally biased region" description="Acidic residues" evidence="1">
    <location>
        <begin position="320"/>
        <end position="336"/>
    </location>
</feature>
<name>A0A8H6BY24_CANAX</name>
<proteinExistence type="predicted"/>
<feature type="compositionally biased region" description="Polar residues" evidence="1">
    <location>
        <begin position="25"/>
        <end position="34"/>
    </location>
</feature>
<feature type="compositionally biased region" description="Acidic residues" evidence="1">
    <location>
        <begin position="494"/>
        <end position="534"/>
    </location>
</feature>
<feature type="compositionally biased region" description="Acidic residues" evidence="1">
    <location>
        <begin position="444"/>
        <end position="469"/>
    </location>
</feature>
<comment type="caution">
    <text evidence="2">The sequence shown here is derived from an EMBL/GenBank/DDBJ whole genome shotgun (WGS) entry which is preliminary data.</text>
</comment>
<feature type="compositionally biased region" description="Basic and acidic residues" evidence="1">
    <location>
        <begin position="537"/>
        <end position="554"/>
    </location>
</feature>
<feature type="compositionally biased region" description="Acidic residues" evidence="1">
    <location>
        <begin position="585"/>
        <end position="612"/>
    </location>
</feature>
<dbReference type="AlphaFoldDB" id="A0A8H6BY24"/>
<feature type="region of interest" description="Disordered" evidence="1">
    <location>
        <begin position="1"/>
        <end position="91"/>
    </location>
</feature>
<feature type="compositionally biased region" description="Acidic residues" evidence="1">
    <location>
        <begin position="226"/>
        <end position="236"/>
    </location>
</feature>
<feature type="compositionally biased region" description="Acidic residues" evidence="1">
    <location>
        <begin position="245"/>
        <end position="280"/>
    </location>
</feature>
<dbReference type="EMBL" id="JABWAD010000059">
    <property type="protein sequence ID" value="KAF6065246.1"/>
    <property type="molecule type" value="Genomic_DNA"/>
</dbReference>
<feature type="compositionally biased region" description="Basic and acidic residues" evidence="1">
    <location>
        <begin position="35"/>
        <end position="47"/>
    </location>
</feature>
<feature type="region of interest" description="Disordered" evidence="1">
    <location>
        <begin position="298"/>
        <end position="336"/>
    </location>
</feature>
<feature type="compositionally biased region" description="Acidic residues" evidence="1">
    <location>
        <begin position="566"/>
        <end position="577"/>
    </location>
</feature>
<feature type="compositionally biased region" description="Acidic residues" evidence="1">
    <location>
        <begin position="298"/>
        <end position="313"/>
    </location>
</feature>